<evidence type="ECO:0000256" key="3">
    <source>
        <dbReference type="ARBA" id="ARBA00004769"/>
    </source>
</evidence>
<evidence type="ECO:0000256" key="15">
    <source>
        <dbReference type="ARBA" id="ARBA00043176"/>
    </source>
</evidence>
<comment type="catalytic activity">
    <reaction evidence="2">
        <text>4-amino-2-methyl-5-(phosphooxymethyl)pyrimidine + ATP = 4-amino-2-methyl-5-(diphosphooxymethyl)pyrimidine + ADP</text>
        <dbReference type="Rhea" id="RHEA:19893"/>
        <dbReference type="ChEBI" id="CHEBI:30616"/>
        <dbReference type="ChEBI" id="CHEBI:57841"/>
        <dbReference type="ChEBI" id="CHEBI:58354"/>
        <dbReference type="ChEBI" id="CHEBI:456216"/>
        <dbReference type="EC" id="2.7.4.7"/>
    </reaction>
</comment>
<dbReference type="GO" id="GO:0005829">
    <property type="term" value="C:cytosol"/>
    <property type="evidence" value="ECO:0007669"/>
    <property type="project" value="TreeGrafter"/>
</dbReference>
<evidence type="ECO:0000256" key="1">
    <source>
        <dbReference type="ARBA" id="ARBA00000151"/>
    </source>
</evidence>
<dbReference type="NCBIfam" id="TIGR00097">
    <property type="entry name" value="HMP-P_kinase"/>
    <property type="match status" value="1"/>
</dbReference>
<evidence type="ECO:0000256" key="9">
    <source>
        <dbReference type="ARBA" id="ARBA00022741"/>
    </source>
</evidence>
<dbReference type="InterPro" id="IPR004399">
    <property type="entry name" value="HMP/HMP-P_kinase_dom"/>
</dbReference>
<organism evidence="17 18">
    <name type="scientific">Thalassobacillus cyri</name>
    <dbReference type="NCBI Taxonomy" id="571932"/>
    <lineage>
        <taxon>Bacteria</taxon>
        <taxon>Bacillati</taxon>
        <taxon>Bacillota</taxon>
        <taxon>Bacilli</taxon>
        <taxon>Bacillales</taxon>
        <taxon>Bacillaceae</taxon>
        <taxon>Thalassobacillus</taxon>
    </lineage>
</organism>
<evidence type="ECO:0000256" key="14">
    <source>
        <dbReference type="ARBA" id="ARBA00042102"/>
    </source>
</evidence>
<dbReference type="EC" id="2.7.4.7" evidence="6"/>
<keyword evidence="8" id="KW-0808">Transferase</keyword>
<dbReference type="RefSeq" id="WP_093042591.1">
    <property type="nucleotide sequence ID" value="NZ_FNQR01000002.1"/>
</dbReference>
<evidence type="ECO:0000256" key="2">
    <source>
        <dbReference type="ARBA" id="ARBA00000565"/>
    </source>
</evidence>
<evidence type="ECO:0000313" key="17">
    <source>
        <dbReference type="EMBL" id="SEA05586.1"/>
    </source>
</evidence>
<dbReference type="EC" id="2.7.1.49" evidence="5"/>
<dbReference type="GO" id="GO:0008902">
    <property type="term" value="F:hydroxymethylpyrimidine kinase activity"/>
    <property type="evidence" value="ECO:0007669"/>
    <property type="project" value="UniProtKB-EC"/>
</dbReference>
<evidence type="ECO:0000256" key="8">
    <source>
        <dbReference type="ARBA" id="ARBA00022679"/>
    </source>
</evidence>
<comment type="catalytic activity">
    <reaction evidence="1">
        <text>4-amino-5-hydroxymethyl-2-methylpyrimidine + ATP = 4-amino-2-methyl-5-(phosphooxymethyl)pyrimidine + ADP + H(+)</text>
        <dbReference type="Rhea" id="RHEA:23096"/>
        <dbReference type="ChEBI" id="CHEBI:15378"/>
        <dbReference type="ChEBI" id="CHEBI:16892"/>
        <dbReference type="ChEBI" id="CHEBI:30616"/>
        <dbReference type="ChEBI" id="CHEBI:58354"/>
        <dbReference type="ChEBI" id="CHEBI:456216"/>
        <dbReference type="EC" id="2.7.1.49"/>
    </reaction>
</comment>
<dbReference type="GO" id="GO:0005524">
    <property type="term" value="F:ATP binding"/>
    <property type="evidence" value="ECO:0007669"/>
    <property type="project" value="UniProtKB-KW"/>
</dbReference>
<keyword evidence="11" id="KW-0067">ATP-binding</keyword>
<dbReference type="Proteomes" id="UP000198584">
    <property type="component" value="Unassembled WGS sequence"/>
</dbReference>
<dbReference type="InterPro" id="IPR013749">
    <property type="entry name" value="PM/HMP-P_kinase-1"/>
</dbReference>
<evidence type="ECO:0000256" key="4">
    <source>
        <dbReference type="ARBA" id="ARBA00009879"/>
    </source>
</evidence>
<proteinExistence type="inferred from homology"/>
<evidence type="ECO:0000256" key="11">
    <source>
        <dbReference type="ARBA" id="ARBA00022840"/>
    </source>
</evidence>
<comment type="pathway">
    <text evidence="3">Cofactor biosynthesis; thiamine diphosphate biosynthesis; 4-amino-2-methyl-5-diphosphomethylpyrimidine from 5-amino-1-(5-phospho-D-ribosyl)imidazole: step 3/3.</text>
</comment>
<keyword evidence="12" id="KW-0784">Thiamine biosynthesis</keyword>
<evidence type="ECO:0000256" key="6">
    <source>
        <dbReference type="ARBA" id="ARBA00012963"/>
    </source>
</evidence>
<name>A0A1H3Y1U5_9BACI</name>
<dbReference type="GO" id="GO:0009228">
    <property type="term" value="P:thiamine biosynthetic process"/>
    <property type="evidence" value="ECO:0007669"/>
    <property type="project" value="UniProtKB-KW"/>
</dbReference>
<evidence type="ECO:0000256" key="13">
    <source>
        <dbReference type="ARBA" id="ARBA00037917"/>
    </source>
</evidence>
<evidence type="ECO:0000256" key="12">
    <source>
        <dbReference type="ARBA" id="ARBA00022977"/>
    </source>
</evidence>
<feature type="domain" description="Pyridoxamine kinase/Phosphomethylpyrimidine kinase" evidence="16">
    <location>
        <begin position="15"/>
        <end position="258"/>
    </location>
</feature>
<dbReference type="GO" id="GO:0008972">
    <property type="term" value="F:phosphomethylpyrimidine kinase activity"/>
    <property type="evidence" value="ECO:0007669"/>
    <property type="project" value="UniProtKB-EC"/>
</dbReference>
<sequence>MTIARTLTIAGSAAQGSAGLQADLKTFQEREVYGMSAVTAIVANNSRTEQGIFTQPLEAIEAQIYAAFEHVGVDALKTGMLFTKEIIEHVTAILKEVGVSNIVVDPVMIGKMGSQLLKDDAINTIKGHLFPIAELITPNTMEAAKILGWDSIETIEDMYQAVKELHQLGPGYVLVKGGALADYPAVDVLYDGEKFTEYRSERVDTIHTSGAGCTYAAAITAELAKGNSIEDAVGLAKEFVTEAIRYALSFERGIGSTNHAAYRDKNK</sequence>
<dbReference type="CDD" id="cd01169">
    <property type="entry name" value="HMPP_kinase"/>
    <property type="match status" value="1"/>
</dbReference>
<keyword evidence="18" id="KW-1185">Reference proteome</keyword>
<keyword evidence="10 17" id="KW-0418">Kinase</keyword>
<comment type="pathway">
    <text evidence="13">Cofactor biosynthesis; thiamine diphosphate biosynthesis; 4-amino-2-methyl-5-diphosphomethylpyrimidine from 5-amino-1-(5-phospho-D-ribosyl)imidazole: step 2/3.</text>
</comment>
<evidence type="ECO:0000256" key="5">
    <source>
        <dbReference type="ARBA" id="ARBA00012135"/>
    </source>
</evidence>
<dbReference type="EMBL" id="FNQR01000002">
    <property type="protein sequence ID" value="SEA05586.1"/>
    <property type="molecule type" value="Genomic_DNA"/>
</dbReference>
<comment type="similarity">
    <text evidence="4">Belongs to the ThiD family.</text>
</comment>
<dbReference type="Pfam" id="PF08543">
    <property type="entry name" value="Phos_pyr_kin"/>
    <property type="match status" value="1"/>
</dbReference>
<reference evidence="17 18" key="1">
    <citation type="submission" date="2016-10" db="EMBL/GenBank/DDBJ databases">
        <authorList>
            <person name="de Groot N.N."/>
        </authorList>
    </citation>
    <scope>NUCLEOTIDE SEQUENCE [LARGE SCALE GENOMIC DNA]</scope>
    <source>
        <strain evidence="17 18">CCM7597</strain>
    </source>
</reference>
<dbReference type="PANTHER" id="PTHR20858">
    <property type="entry name" value="PHOSPHOMETHYLPYRIMIDINE KINASE"/>
    <property type="match status" value="1"/>
</dbReference>
<keyword evidence="9" id="KW-0547">Nucleotide-binding</keyword>
<dbReference type="OrthoDB" id="9810880at2"/>
<dbReference type="PANTHER" id="PTHR20858:SF17">
    <property type="entry name" value="HYDROXYMETHYLPYRIMIDINE_PHOSPHOMETHYLPYRIMIDINE KINASE THI20-RELATED"/>
    <property type="match status" value="1"/>
</dbReference>
<dbReference type="FunFam" id="3.40.1190.20:FF:000003">
    <property type="entry name" value="Phosphomethylpyrimidine kinase ThiD"/>
    <property type="match status" value="1"/>
</dbReference>
<dbReference type="AlphaFoldDB" id="A0A1H3Y1U5"/>
<dbReference type="STRING" id="571932.SAMN05421743_102338"/>
<dbReference type="InterPro" id="IPR029056">
    <property type="entry name" value="Ribokinase-like"/>
</dbReference>
<evidence type="ECO:0000259" key="16">
    <source>
        <dbReference type="Pfam" id="PF08543"/>
    </source>
</evidence>
<dbReference type="Gene3D" id="3.40.1190.20">
    <property type="match status" value="1"/>
</dbReference>
<evidence type="ECO:0000313" key="18">
    <source>
        <dbReference type="Proteomes" id="UP000198584"/>
    </source>
</evidence>
<evidence type="ECO:0000256" key="7">
    <source>
        <dbReference type="ARBA" id="ARBA00019161"/>
    </source>
</evidence>
<gene>
    <name evidence="17" type="ORF">SAMN05421743_102338</name>
</gene>
<accession>A0A1H3Y1U5</accession>
<evidence type="ECO:0000256" key="10">
    <source>
        <dbReference type="ARBA" id="ARBA00022777"/>
    </source>
</evidence>
<protein>
    <recommendedName>
        <fullName evidence="7">Hydroxymethylpyrimidine/phosphomethylpyrimidine kinase</fullName>
        <ecNumber evidence="5">2.7.1.49</ecNumber>
        <ecNumber evidence="6">2.7.4.7</ecNumber>
    </recommendedName>
    <alternativeName>
        <fullName evidence="14">Hydroxymethylpyrimidine kinase</fullName>
    </alternativeName>
    <alternativeName>
        <fullName evidence="15">Hydroxymethylpyrimidine phosphate kinase</fullName>
    </alternativeName>
</protein>
<dbReference type="SUPFAM" id="SSF53613">
    <property type="entry name" value="Ribokinase-like"/>
    <property type="match status" value="1"/>
</dbReference>